<name>E0E2B1_9FIRM</name>
<evidence type="ECO:0000256" key="13">
    <source>
        <dbReference type="SAM" id="Phobius"/>
    </source>
</evidence>
<accession>E0E2B1</accession>
<dbReference type="InterPro" id="IPR022924">
    <property type="entry name" value="Cardiolipin_synthase"/>
</dbReference>
<dbReference type="Pfam" id="PF13396">
    <property type="entry name" value="PLDc_N"/>
    <property type="match status" value="1"/>
</dbReference>
<evidence type="ECO:0000256" key="8">
    <source>
        <dbReference type="ARBA" id="ARBA00023098"/>
    </source>
</evidence>
<dbReference type="PANTHER" id="PTHR21248">
    <property type="entry name" value="CARDIOLIPIN SYNTHASE"/>
    <property type="match status" value="1"/>
</dbReference>
<dbReference type="Pfam" id="PF13091">
    <property type="entry name" value="PLDc_2"/>
    <property type="match status" value="2"/>
</dbReference>
<keyword evidence="6" id="KW-0677">Repeat</keyword>
<dbReference type="PANTHER" id="PTHR21248:SF22">
    <property type="entry name" value="PHOSPHOLIPASE D"/>
    <property type="match status" value="1"/>
</dbReference>
<comment type="subcellular location">
    <subcellularLocation>
        <location evidence="1">Cell membrane</location>
        <topology evidence="1">Multi-pass membrane protein</topology>
    </subcellularLocation>
</comment>
<keyword evidence="8" id="KW-0443">Lipid metabolism</keyword>
<evidence type="ECO:0000256" key="10">
    <source>
        <dbReference type="ARBA" id="ARBA00023209"/>
    </source>
</evidence>
<gene>
    <name evidence="15" type="ORF">HMPREF0634_1241</name>
</gene>
<comment type="caution">
    <text evidence="15">The sequence shown here is derived from an EMBL/GenBank/DDBJ whole genome shotgun (WGS) entry which is preliminary data.</text>
</comment>
<protein>
    <recommendedName>
        <fullName evidence="12">Cardiolipin synthase</fullName>
        <ecNumber evidence="12">2.7.8.-</ecNumber>
    </recommendedName>
</protein>
<keyword evidence="2" id="KW-1003">Cell membrane</keyword>
<dbReference type="STRING" id="596315.HMPREF0634_1241"/>
<keyword evidence="16" id="KW-1185">Reference proteome</keyword>
<dbReference type="InterPro" id="IPR025202">
    <property type="entry name" value="PLD-like_dom"/>
</dbReference>
<dbReference type="eggNOG" id="COG1502">
    <property type="taxonomic scope" value="Bacteria"/>
</dbReference>
<dbReference type="PROSITE" id="PS50035">
    <property type="entry name" value="PLD"/>
    <property type="match status" value="2"/>
</dbReference>
<dbReference type="GeneID" id="84800358"/>
<evidence type="ECO:0000256" key="7">
    <source>
        <dbReference type="ARBA" id="ARBA00022989"/>
    </source>
</evidence>
<keyword evidence="11" id="KW-1208">Phospholipid metabolism</keyword>
<keyword evidence="15" id="KW-0378">Hydrolase</keyword>
<evidence type="ECO:0000256" key="9">
    <source>
        <dbReference type="ARBA" id="ARBA00023136"/>
    </source>
</evidence>
<evidence type="ECO:0000256" key="5">
    <source>
        <dbReference type="ARBA" id="ARBA00022692"/>
    </source>
</evidence>
<dbReference type="RefSeq" id="WP_007788940.1">
    <property type="nucleotide sequence ID" value="NZ_ADGQ01000035.1"/>
</dbReference>
<organism evidence="15 16">
    <name type="scientific">Peptostreptococcus stomatis DSM 17678</name>
    <dbReference type="NCBI Taxonomy" id="596315"/>
    <lineage>
        <taxon>Bacteria</taxon>
        <taxon>Bacillati</taxon>
        <taxon>Bacillota</taxon>
        <taxon>Clostridia</taxon>
        <taxon>Peptostreptococcales</taxon>
        <taxon>Peptostreptococcaceae</taxon>
        <taxon>Peptostreptococcus</taxon>
    </lineage>
</organism>
<evidence type="ECO:0000256" key="11">
    <source>
        <dbReference type="ARBA" id="ARBA00023264"/>
    </source>
</evidence>
<keyword evidence="10" id="KW-0594">Phospholipid biosynthesis</keyword>
<keyword evidence="3" id="KW-0444">Lipid biosynthesis</keyword>
<feature type="domain" description="PLD phosphodiesterase" evidence="14">
    <location>
        <begin position="247"/>
        <end position="274"/>
    </location>
</feature>
<dbReference type="GO" id="GO:0016787">
    <property type="term" value="F:hydrolase activity"/>
    <property type="evidence" value="ECO:0007669"/>
    <property type="project" value="UniProtKB-KW"/>
</dbReference>
<evidence type="ECO:0000256" key="12">
    <source>
        <dbReference type="NCBIfam" id="TIGR04265"/>
    </source>
</evidence>
<evidence type="ECO:0000256" key="4">
    <source>
        <dbReference type="ARBA" id="ARBA00022679"/>
    </source>
</evidence>
<dbReference type="EMBL" id="ADGQ01000035">
    <property type="protein sequence ID" value="EFM64887.1"/>
    <property type="molecule type" value="Genomic_DNA"/>
</dbReference>
<evidence type="ECO:0000256" key="2">
    <source>
        <dbReference type="ARBA" id="ARBA00022475"/>
    </source>
</evidence>
<keyword evidence="4" id="KW-0808">Transferase</keyword>
<dbReference type="EC" id="2.7.8.-" evidence="12"/>
<dbReference type="CDD" id="cd09160">
    <property type="entry name" value="PLDc_SMU_988_like_2"/>
    <property type="match status" value="1"/>
</dbReference>
<feature type="transmembrane region" description="Helical" evidence="13">
    <location>
        <begin position="39"/>
        <end position="59"/>
    </location>
</feature>
<evidence type="ECO:0000256" key="1">
    <source>
        <dbReference type="ARBA" id="ARBA00004651"/>
    </source>
</evidence>
<dbReference type="GO" id="GO:0032049">
    <property type="term" value="P:cardiolipin biosynthetic process"/>
    <property type="evidence" value="ECO:0007669"/>
    <property type="project" value="UniProtKB-UniRule"/>
</dbReference>
<dbReference type="InterPro" id="IPR027379">
    <property type="entry name" value="CLS_N"/>
</dbReference>
<evidence type="ECO:0000256" key="3">
    <source>
        <dbReference type="ARBA" id="ARBA00022516"/>
    </source>
</evidence>
<evidence type="ECO:0000259" key="14">
    <source>
        <dbReference type="PROSITE" id="PS50035"/>
    </source>
</evidence>
<evidence type="ECO:0000313" key="16">
    <source>
        <dbReference type="Proteomes" id="UP000003244"/>
    </source>
</evidence>
<dbReference type="InterPro" id="IPR001736">
    <property type="entry name" value="PLipase_D/transphosphatidylase"/>
</dbReference>
<dbReference type="CDD" id="cd09154">
    <property type="entry name" value="PLDc_SMU_988_like_1"/>
    <property type="match status" value="1"/>
</dbReference>
<sequence>MDKRKNTKNNSKERFLVAGIALVMQVFWVIYQVKWINDIYPITEGLSHFLALMLVIRIYGKHTNAAMKIPWMVLLLIFPITGLILYSIFASRISKYAVKRRFKYIMDKLYQYLYKDDDLLADLKESEPDIYGQVHYISKIGRFPAYNQGQVTYYPDAKLGVEAQKEAMRQAKKFIFMEYHAIEDSVSFQEIEEILVEKAKEGLDVRVVYDDVGSLVFIDKSFRKRLEGEGIKCRVFNPIGPILNVFMNNRDHRKITVIDGKIGFTGGYNLADEYFNLVNPYGHWKDTGIRIEGRPVDSLTLMFLEMWHASKSTKKINEDIKALINQWEEEGTETETEETCQGLQSDKNIIIQPFAENPLKEELLAENAYMNMAKNARDYLYITTPYLLIDDNMSEELSSAAKRGVDVRIVTPGIPDKRIVYKMTRSYYGGLARNGVRIYEYMPGFIHAKQHISDDKTAIIGTINMDYRSLYHHFENGVFMHNVDCIKDMRADFEHIFDQSYEVTDKYASGRSTSLRIVQCLWRFVAPLM</sequence>
<feature type="transmembrane region" description="Helical" evidence="13">
    <location>
        <begin position="15"/>
        <end position="33"/>
    </location>
</feature>
<keyword evidence="7 13" id="KW-1133">Transmembrane helix</keyword>
<keyword evidence="5 13" id="KW-0812">Transmembrane</keyword>
<proteinExistence type="predicted"/>
<feature type="transmembrane region" description="Helical" evidence="13">
    <location>
        <begin position="71"/>
        <end position="89"/>
    </location>
</feature>
<dbReference type="AlphaFoldDB" id="E0E2B1"/>
<evidence type="ECO:0000313" key="15">
    <source>
        <dbReference type="EMBL" id="EFM64887.1"/>
    </source>
</evidence>
<dbReference type="SMART" id="SM00155">
    <property type="entry name" value="PLDc"/>
    <property type="match status" value="2"/>
</dbReference>
<evidence type="ECO:0000256" key="6">
    <source>
        <dbReference type="ARBA" id="ARBA00022737"/>
    </source>
</evidence>
<dbReference type="Proteomes" id="UP000003244">
    <property type="component" value="Unassembled WGS sequence"/>
</dbReference>
<dbReference type="GO" id="GO:0005886">
    <property type="term" value="C:plasma membrane"/>
    <property type="evidence" value="ECO:0007669"/>
    <property type="project" value="UniProtKB-SubCell"/>
</dbReference>
<keyword evidence="9 13" id="KW-0472">Membrane</keyword>
<dbReference type="Gene3D" id="3.30.870.10">
    <property type="entry name" value="Endonuclease Chain A"/>
    <property type="match status" value="2"/>
</dbReference>
<dbReference type="SUPFAM" id="SSF56024">
    <property type="entry name" value="Phospholipase D/nuclease"/>
    <property type="match status" value="2"/>
</dbReference>
<dbReference type="NCBIfam" id="TIGR04265">
    <property type="entry name" value="bac_cardiolipin"/>
    <property type="match status" value="1"/>
</dbReference>
<reference evidence="15 16" key="1">
    <citation type="submission" date="2010-08" db="EMBL/GenBank/DDBJ databases">
        <authorList>
            <person name="Harkins D.M."/>
            <person name="Madupu R."/>
            <person name="Durkin A.S."/>
            <person name="Torralba M."/>
            <person name="Methe B."/>
            <person name="Sutton G.G."/>
            <person name="Nelson K.E."/>
        </authorList>
    </citation>
    <scope>NUCLEOTIDE SEQUENCE [LARGE SCALE GENOMIC DNA]</scope>
    <source>
        <strain evidence="15 16">DSM 17678</strain>
    </source>
</reference>
<dbReference type="GO" id="GO:0008808">
    <property type="term" value="F:cardiolipin synthase activity"/>
    <property type="evidence" value="ECO:0007669"/>
    <property type="project" value="UniProtKB-UniRule"/>
</dbReference>
<feature type="domain" description="PLD phosphodiesterase" evidence="14">
    <location>
        <begin position="442"/>
        <end position="469"/>
    </location>
</feature>